<evidence type="ECO:0000313" key="3">
    <source>
        <dbReference type="Proteomes" id="UP000219612"/>
    </source>
</evidence>
<dbReference type="RefSeq" id="WP_143234580.1">
    <property type="nucleotide sequence ID" value="NZ_OBDY01000004.1"/>
</dbReference>
<organism evidence="2 3">
    <name type="scientific">Paractinoplanes atraurantiacus</name>
    <dbReference type="NCBI Taxonomy" id="1036182"/>
    <lineage>
        <taxon>Bacteria</taxon>
        <taxon>Bacillati</taxon>
        <taxon>Actinomycetota</taxon>
        <taxon>Actinomycetes</taxon>
        <taxon>Micromonosporales</taxon>
        <taxon>Micromonosporaceae</taxon>
        <taxon>Paractinoplanes</taxon>
    </lineage>
</organism>
<dbReference type="AlphaFoldDB" id="A0A285HDV1"/>
<name>A0A285HDV1_9ACTN</name>
<dbReference type="EMBL" id="OBDY01000004">
    <property type="protein sequence ID" value="SNY33908.1"/>
    <property type="molecule type" value="Genomic_DNA"/>
</dbReference>
<keyword evidence="1" id="KW-1133">Transmembrane helix</keyword>
<protein>
    <submittedName>
        <fullName evidence="2">Uncharacterized protein</fullName>
    </submittedName>
</protein>
<proteinExistence type="predicted"/>
<keyword evidence="1" id="KW-0472">Membrane</keyword>
<gene>
    <name evidence="2" type="ORF">SAMN05421748_104203</name>
</gene>
<sequence>MRPDRSRVPFGGLASTRKTPKGACVVVPIDGTFGGWAIALAIFSLLLRARREVAWLLLGIIAISLAKKDDLPAIVESIFRRLNRK</sequence>
<reference evidence="2 3" key="1">
    <citation type="submission" date="2017-09" db="EMBL/GenBank/DDBJ databases">
        <authorList>
            <person name="Ehlers B."/>
            <person name="Leendertz F.H."/>
        </authorList>
    </citation>
    <scope>NUCLEOTIDE SEQUENCE [LARGE SCALE GENOMIC DNA]</scope>
    <source>
        <strain evidence="2 3">CGMCC 4.6857</strain>
    </source>
</reference>
<keyword evidence="1" id="KW-0812">Transmembrane</keyword>
<keyword evidence="3" id="KW-1185">Reference proteome</keyword>
<evidence type="ECO:0000256" key="1">
    <source>
        <dbReference type="SAM" id="Phobius"/>
    </source>
</evidence>
<dbReference type="Proteomes" id="UP000219612">
    <property type="component" value="Unassembled WGS sequence"/>
</dbReference>
<evidence type="ECO:0000313" key="2">
    <source>
        <dbReference type="EMBL" id="SNY33908.1"/>
    </source>
</evidence>
<accession>A0A285HDV1</accession>
<feature type="transmembrane region" description="Helical" evidence="1">
    <location>
        <begin position="21"/>
        <end position="47"/>
    </location>
</feature>